<name>A0A8G1XD67_9ACTN</name>
<proteinExistence type="predicted"/>
<dbReference type="Gene3D" id="3.30.450.30">
    <property type="entry name" value="Dynein light chain 2a, cytoplasmic"/>
    <property type="match status" value="1"/>
</dbReference>
<accession>A0A8G1XD67</accession>
<sequence>MSALGSVSARSISIAGELASSTHPWGHSVIEDRHGQTLTLVGVPDQSMLAVVGSKGADLGEIAGQMIELADQGLPAPVAA</sequence>
<dbReference type="Proteomes" id="UP000267408">
    <property type="component" value="Unassembled WGS sequence"/>
</dbReference>
<gene>
    <name evidence="1" type="ORF">EDD39_2940</name>
</gene>
<protein>
    <submittedName>
        <fullName evidence="1">Uncharacterized protein</fullName>
    </submittedName>
</protein>
<organism evidence="1 2">
    <name type="scientific">Kitasatospora cineracea</name>
    <dbReference type="NCBI Taxonomy" id="88074"/>
    <lineage>
        <taxon>Bacteria</taxon>
        <taxon>Bacillati</taxon>
        <taxon>Actinomycetota</taxon>
        <taxon>Actinomycetes</taxon>
        <taxon>Kitasatosporales</taxon>
        <taxon>Streptomycetaceae</taxon>
        <taxon>Kitasatospora</taxon>
    </lineage>
</organism>
<evidence type="ECO:0000313" key="2">
    <source>
        <dbReference type="Proteomes" id="UP000267408"/>
    </source>
</evidence>
<dbReference type="EMBL" id="RJVJ01000001">
    <property type="protein sequence ID" value="ROR44733.1"/>
    <property type="molecule type" value="Genomic_DNA"/>
</dbReference>
<evidence type="ECO:0000313" key="1">
    <source>
        <dbReference type="EMBL" id="ROR44733.1"/>
    </source>
</evidence>
<comment type="caution">
    <text evidence="1">The sequence shown here is derived from an EMBL/GenBank/DDBJ whole genome shotgun (WGS) entry which is preliminary data.</text>
</comment>
<dbReference type="AlphaFoldDB" id="A0A8G1XD67"/>
<reference evidence="1 2" key="1">
    <citation type="submission" date="2018-11" db="EMBL/GenBank/DDBJ databases">
        <title>Sequencing the genomes of 1000 actinobacteria strains.</title>
        <authorList>
            <person name="Klenk H.-P."/>
        </authorList>
    </citation>
    <scope>NUCLEOTIDE SEQUENCE [LARGE SCALE GENOMIC DNA]</scope>
    <source>
        <strain evidence="1 2">DSM 44780</strain>
    </source>
</reference>